<evidence type="ECO:0000313" key="1">
    <source>
        <dbReference type="EMBL" id="KRF85576.1"/>
    </source>
</evidence>
<name>A0A0Q9WLG5_DROVI</name>
<keyword evidence="2" id="KW-1185">Reference proteome</keyword>
<organism evidence="1 2">
    <name type="scientific">Drosophila virilis</name>
    <name type="common">Fruit fly</name>
    <dbReference type="NCBI Taxonomy" id="7244"/>
    <lineage>
        <taxon>Eukaryota</taxon>
        <taxon>Metazoa</taxon>
        <taxon>Ecdysozoa</taxon>
        <taxon>Arthropoda</taxon>
        <taxon>Hexapoda</taxon>
        <taxon>Insecta</taxon>
        <taxon>Pterygota</taxon>
        <taxon>Neoptera</taxon>
        <taxon>Endopterygota</taxon>
        <taxon>Diptera</taxon>
        <taxon>Brachycera</taxon>
        <taxon>Muscomorpha</taxon>
        <taxon>Ephydroidea</taxon>
        <taxon>Drosophilidae</taxon>
        <taxon>Drosophila</taxon>
    </lineage>
</organism>
<sequence>MSKCLSRLTKGYELIVKQLTLLELVSKCLSSLTGTTLYSDSTNICSLTPC</sequence>
<dbReference type="EMBL" id="CH940661">
    <property type="protein sequence ID" value="KRF85576.1"/>
    <property type="molecule type" value="Genomic_DNA"/>
</dbReference>
<proteinExistence type="predicted"/>
<dbReference type="Proteomes" id="UP000008792">
    <property type="component" value="Unassembled WGS sequence"/>
</dbReference>
<accession>A0A0Q9WLG5</accession>
<protein>
    <submittedName>
        <fullName evidence="1">Uncharacterized protein</fullName>
    </submittedName>
</protein>
<dbReference type="InParanoid" id="A0A0Q9WLG5"/>
<reference evidence="1 2" key="1">
    <citation type="journal article" date="2007" name="Nature">
        <title>Evolution of genes and genomes on the Drosophila phylogeny.</title>
        <authorList>
            <consortium name="Drosophila 12 Genomes Consortium"/>
            <person name="Clark A.G."/>
            <person name="Eisen M.B."/>
            <person name="Smith D.R."/>
            <person name="Bergman C.M."/>
            <person name="Oliver B."/>
            <person name="Markow T.A."/>
            <person name="Kaufman T.C."/>
            <person name="Kellis M."/>
            <person name="Gelbart W."/>
            <person name="Iyer V.N."/>
            <person name="Pollard D.A."/>
            <person name="Sackton T.B."/>
            <person name="Larracuente A.M."/>
            <person name="Singh N.D."/>
            <person name="Abad J.P."/>
            <person name="Abt D.N."/>
            <person name="Adryan B."/>
            <person name="Aguade M."/>
            <person name="Akashi H."/>
            <person name="Anderson W.W."/>
            <person name="Aquadro C.F."/>
            <person name="Ardell D.H."/>
            <person name="Arguello R."/>
            <person name="Artieri C.G."/>
            <person name="Barbash D.A."/>
            <person name="Barker D."/>
            <person name="Barsanti P."/>
            <person name="Batterham P."/>
            <person name="Batzoglou S."/>
            <person name="Begun D."/>
            <person name="Bhutkar A."/>
            <person name="Blanco E."/>
            <person name="Bosak S.A."/>
            <person name="Bradley R.K."/>
            <person name="Brand A.D."/>
            <person name="Brent M.R."/>
            <person name="Brooks A.N."/>
            <person name="Brown R.H."/>
            <person name="Butlin R.K."/>
            <person name="Caggese C."/>
            <person name="Calvi B.R."/>
            <person name="Bernardo de Carvalho A."/>
            <person name="Caspi A."/>
            <person name="Castrezana S."/>
            <person name="Celniker S.E."/>
            <person name="Chang J.L."/>
            <person name="Chapple C."/>
            <person name="Chatterji S."/>
            <person name="Chinwalla A."/>
            <person name="Civetta A."/>
            <person name="Clifton S.W."/>
            <person name="Comeron J.M."/>
            <person name="Costello J.C."/>
            <person name="Coyne J.A."/>
            <person name="Daub J."/>
            <person name="David R.G."/>
            <person name="Delcher A.L."/>
            <person name="Delehaunty K."/>
            <person name="Do C.B."/>
            <person name="Ebling H."/>
            <person name="Edwards K."/>
            <person name="Eickbush T."/>
            <person name="Evans J.D."/>
            <person name="Filipski A."/>
            <person name="Findeiss S."/>
            <person name="Freyhult E."/>
            <person name="Fulton L."/>
            <person name="Fulton R."/>
            <person name="Garcia A.C."/>
            <person name="Gardiner A."/>
            <person name="Garfield D.A."/>
            <person name="Garvin B.E."/>
            <person name="Gibson G."/>
            <person name="Gilbert D."/>
            <person name="Gnerre S."/>
            <person name="Godfrey J."/>
            <person name="Good R."/>
            <person name="Gotea V."/>
            <person name="Gravely B."/>
            <person name="Greenberg A.J."/>
            <person name="Griffiths-Jones S."/>
            <person name="Gross S."/>
            <person name="Guigo R."/>
            <person name="Gustafson E.A."/>
            <person name="Haerty W."/>
            <person name="Hahn M.W."/>
            <person name="Halligan D.L."/>
            <person name="Halpern A.L."/>
            <person name="Halter G.M."/>
            <person name="Han M.V."/>
            <person name="Heger A."/>
            <person name="Hillier L."/>
            <person name="Hinrichs A.S."/>
            <person name="Holmes I."/>
            <person name="Hoskins R.A."/>
            <person name="Hubisz M.J."/>
            <person name="Hultmark D."/>
            <person name="Huntley M.A."/>
            <person name="Jaffe D.B."/>
            <person name="Jagadeeshan S."/>
            <person name="Jeck W.R."/>
            <person name="Johnson J."/>
            <person name="Jones C.D."/>
            <person name="Jordan W.C."/>
            <person name="Karpen G.H."/>
            <person name="Kataoka E."/>
            <person name="Keightley P.D."/>
            <person name="Kheradpour P."/>
            <person name="Kirkness E.F."/>
            <person name="Koerich L.B."/>
            <person name="Kristiansen K."/>
            <person name="Kudrna D."/>
            <person name="Kulathinal R.J."/>
            <person name="Kumar S."/>
            <person name="Kwok R."/>
            <person name="Lander E."/>
            <person name="Langley C.H."/>
            <person name="Lapoint R."/>
            <person name="Lazzaro B.P."/>
            <person name="Lee S.J."/>
            <person name="Levesque L."/>
            <person name="Li R."/>
            <person name="Lin C.F."/>
            <person name="Lin M.F."/>
            <person name="Lindblad-Toh K."/>
            <person name="Llopart A."/>
            <person name="Long M."/>
            <person name="Low L."/>
            <person name="Lozovsky E."/>
            <person name="Lu J."/>
            <person name="Luo M."/>
            <person name="Machado C.A."/>
            <person name="Makalowski W."/>
            <person name="Marzo M."/>
            <person name="Matsuda M."/>
            <person name="Matzkin L."/>
            <person name="McAllister B."/>
            <person name="McBride C.S."/>
            <person name="McKernan B."/>
            <person name="McKernan K."/>
            <person name="Mendez-Lago M."/>
            <person name="Minx P."/>
            <person name="Mollenhauer M.U."/>
            <person name="Montooth K."/>
            <person name="Mount S.M."/>
            <person name="Mu X."/>
            <person name="Myers E."/>
            <person name="Negre B."/>
            <person name="Newfeld S."/>
            <person name="Nielsen R."/>
            <person name="Noor M.A."/>
            <person name="O'Grady P."/>
            <person name="Pachter L."/>
            <person name="Papaceit M."/>
            <person name="Parisi M.J."/>
            <person name="Parisi M."/>
            <person name="Parts L."/>
            <person name="Pedersen J.S."/>
            <person name="Pesole G."/>
            <person name="Phillippy A.M."/>
            <person name="Ponting C.P."/>
            <person name="Pop M."/>
            <person name="Porcelli D."/>
            <person name="Powell J.R."/>
            <person name="Prohaska S."/>
            <person name="Pruitt K."/>
            <person name="Puig M."/>
            <person name="Quesneville H."/>
            <person name="Ram K.R."/>
            <person name="Rand D."/>
            <person name="Rasmussen M.D."/>
            <person name="Reed L.K."/>
            <person name="Reenan R."/>
            <person name="Reily A."/>
            <person name="Remington K.A."/>
            <person name="Rieger T.T."/>
            <person name="Ritchie M.G."/>
            <person name="Robin C."/>
            <person name="Rogers Y.H."/>
            <person name="Rohde C."/>
            <person name="Rozas J."/>
            <person name="Rubenfield M.J."/>
            <person name="Ruiz A."/>
            <person name="Russo S."/>
            <person name="Salzberg S.L."/>
            <person name="Sanchez-Gracia A."/>
            <person name="Saranga D.J."/>
            <person name="Sato H."/>
            <person name="Schaeffer S.W."/>
            <person name="Schatz M.C."/>
            <person name="Schlenke T."/>
            <person name="Schwartz R."/>
            <person name="Segarra C."/>
            <person name="Singh R.S."/>
            <person name="Sirot L."/>
            <person name="Sirota M."/>
            <person name="Sisneros N.B."/>
            <person name="Smith C.D."/>
            <person name="Smith T.F."/>
            <person name="Spieth J."/>
            <person name="Stage D.E."/>
            <person name="Stark A."/>
            <person name="Stephan W."/>
            <person name="Strausberg R.L."/>
            <person name="Strempel S."/>
            <person name="Sturgill D."/>
            <person name="Sutton G."/>
            <person name="Sutton G.G."/>
            <person name="Tao W."/>
            <person name="Teichmann S."/>
            <person name="Tobari Y.N."/>
            <person name="Tomimura Y."/>
            <person name="Tsolas J.M."/>
            <person name="Valente V.L."/>
            <person name="Venter E."/>
            <person name="Venter J.C."/>
            <person name="Vicario S."/>
            <person name="Vieira F.G."/>
            <person name="Vilella A.J."/>
            <person name="Villasante A."/>
            <person name="Walenz B."/>
            <person name="Wang J."/>
            <person name="Wasserman M."/>
            <person name="Watts T."/>
            <person name="Wilson D."/>
            <person name="Wilson R.K."/>
            <person name="Wing R.A."/>
            <person name="Wolfner M.F."/>
            <person name="Wong A."/>
            <person name="Wong G.K."/>
            <person name="Wu C.I."/>
            <person name="Wu G."/>
            <person name="Yamamoto D."/>
            <person name="Yang H.P."/>
            <person name="Yang S.P."/>
            <person name="Yorke J.A."/>
            <person name="Yoshida K."/>
            <person name="Zdobnov E."/>
            <person name="Zhang P."/>
            <person name="Zhang Y."/>
            <person name="Zimin A.V."/>
            <person name="Baldwin J."/>
            <person name="Abdouelleil A."/>
            <person name="Abdulkadir J."/>
            <person name="Abebe A."/>
            <person name="Abera B."/>
            <person name="Abreu J."/>
            <person name="Acer S.C."/>
            <person name="Aftuck L."/>
            <person name="Alexander A."/>
            <person name="An P."/>
            <person name="Anderson E."/>
            <person name="Anderson S."/>
            <person name="Arachi H."/>
            <person name="Azer M."/>
            <person name="Bachantsang P."/>
            <person name="Barry A."/>
            <person name="Bayul T."/>
            <person name="Berlin A."/>
            <person name="Bessette D."/>
            <person name="Bloom T."/>
            <person name="Blye J."/>
            <person name="Boguslavskiy L."/>
            <person name="Bonnet C."/>
            <person name="Boukhgalter B."/>
            <person name="Bourzgui I."/>
            <person name="Brown A."/>
            <person name="Cahill P."/>
            <person name="Channer S."/>
            <person name="Cheshatsang Y."/>
            <person name="Chuda L."/>
            <person name="Citroen M."/>
            <person name="Collymore A."/>
            <person name="Cooke P."/>
            <person name="Costello M."/>
            <person name="D'Aco K."/>
            <person name="Daza R."/>
            <person name="De Haan G."/>
            <person name="DeGray S."/>
            <person name="DeMaso C."/>
            <person name="Dhargay N."/>
            <person name="Dooley K."/>
            <person name="Dooley E."/>
            <person name="Doricent M."/>
            <person name="Dorje P."/>
            <person name="Dorjee K."/>
            <person name="Dupes A."/>
            <person name="Elong R."/>
            <person name="Falk J."/>
            <person name="Farina A."/>
            <person name="Faro S."/>
            <person name="Ferguson D."/>
            <person name="Fisher S."/>
            <person name="Foley C.D."/>
            <person name="Franke A."/>
            <person name="Friedrich D."/>
            <person name="Gadbois L."/>
            <person name="Gearin G."/>
            <person name="Gearin C.R."/>
            <person name="Giannoukos G."/>
            <person name="Goode T."/>
            <person name="Graham J."/>
            <person name="Grandbois E."/>
            <person name="Grewal S."/>
            <person name="Gyaltsen K."/>
            <person name="Hafez N."/>
            <person name="Hagos B."/>
            <person name="Hall J."/>
            <person name="Henson C."/>
            <person name="Hollinger A."/>
            <person name="Honan T."/>
            <person name="Huard M.D."/>
            <person name="Hughes L."/>
            <person name="Hurhula B."/>
            <person name="Husby M.E."/>
            <person name="Kamat A."/>
            <person name="Kanga B."/>
            <person name="Kashin S."/>
            <person name="Khazanovich D."/>
            <person name="Kisner P."/>
            <person name="Lance K."/>
            <person name="Lara M."/>
            <person name="Lee W."/>
            <person name="Lennon N."/>
            <person name="Letendre F."/>
            <person name="LeVine R."/>
            <person name="Lipovsky A."/>
            <person name="Liu X."/>
            <person name="Liu J."/>
            <person name="Liu S."/>
            <person name="Lokyitsang T."/>
            <person name="Lokyitsang Y."/>
            <person name="Lubonja R."/>
            <person name="Lui A."/>
            <person name="MacDonald P."/>
            <person name="Magnisalis V."/>
            <person name="Maru K."/>
            <person name="Matthews C."/>
            <person name="McCusker W."/>
            <person name="McDonough S."/>
            <person name="Mehta T."/>
            <person name="Meldrim J."/>
            <person name="Meneus L."/>
            <person name="Mihai O."/>
            <person name="Mihalev A."/>
            <person name="Mihova T."/>
            <person name="Mittelman R."/>
            <person name="Mlenga V."/>
            <person name="Montmayeur A."/>
            <person name="Mulrain L."/>
            <person name="Navidi A."/>
            <person name="Naylor J."/>
            <person name="Negash T."/>
            <person name="Nguyen T."/>
            <person name="Nguyen N."/>
            <person name="Nicol R."/>
            <person name="Norbu C."/>
            <person name="Norbu N."/>
            <person name="Novod N."/>
            <person name="O'Neill B."/>
            <person name="Osman S."/>
            <person name="Markiewicz E."/>
            <person name="Oyono O.L."/>
            <person name="Patti C."/>
            <person name="Phunkhang P."/>
            <person name="Pierre F."/>
            <person name="Priest M."/>
            <person name="Raghuraman S."/>
            <person name="Rege F."/>
            <person name="Reyes R."/>
            <person name="Rise C."/>
            <person name="Rogov P."/>
            <person name="Ross K."/>
            <person name="Ryan E."/>
            <person name="Settipalli S."/>
            <person name="Shea T."/>
            <person name="Sherpa N."/>
            <person name="Shi L."/>
            <person name="Shih D."/>
            <person name="Sparrow T."/>
            <person name="Spaulding J."/>
            <person name="Stalker J."/>
            <person name="Stange-Thomann N."/>
            <person name="Stavropoulos S."/>
            <person name="Stone C."/>
            <person name="Strader C."/>
            <person name="Tesfaye S."/>
            <person name="Thomson T."/>
            <person name="Thoulutsang Y."/>
            <person name="Thoulutsang D."/>
            <person name="Topham K."/>
            <person name="Topping I."/>
            <person name="Tsamla T."/>
            <person name="Vassiliev H."/>
            <person name="Vo A."/>
            <person name="Wangchuk T."/>
            <person name="Wangdi T."/>
            <person name="Weiand M."/>
            <person name="Wilkinson J."/>
            <person name="Wilson A."/>
            <person name="Yadav S."/>
            <person name="Young G."/>
            <person name="Yu Q."/>
            <person name="Zembek L."/>
            <person name="Zhong D."/>
            <person name="Zimmer A."/>
            <person name="Zwirko Z."/>
            <person name="Jaffe D.B."/>
            <person name="Alvarez P."/>
            <person name="Brockman W."/>
            <person name="Butler J."/>
            <person name="Chin C."/>
            <person name="Gnerre S."/>
            <person name="Grabherr M."/>
            <person name="Kleber M."/>
            <person name="Mauceli E."/>
            <person name="MacCallum I."/>
        </authorList>
    </citation>
    <scope>NUCLEOTIDE SEQUENCE [LARGE SCALE GENOMIC DNA]</scope>
    <source>
        <strain evidence="2">Tucson 15010-1051.87</strain>
    </source>
</reference>
<dbReference type="AlphaFoldDB" id="A0A0Q9WLG5"/>
<gene>
    <name evidence="1" type="primary">Dvir\GJ25804</name>
    <name evidence="1" type="ORF">Dvir_GJ25804</name>
</gene>
<evidence type="ECO:0000313" key="2">
    <source>
        <dbReference type="Proteomes" id="UP000008792"/>
    </source>
</evidence>